<dbReference type="Proteomes" id="UP000510643">
    <property type="component" value="Chromosome"/>
</dbReference>
<reference evidence="2 3" key="1">
    <citation type="submission" date="2019-06" db="EMBL/GenBank/DDBJ databases">
        <title>Emergence of pandrug resistant Empedobacter falsenii in China.</title>
        <authorList>
            <person name="Dong N."/>
            <person name="Chen S."/>
            <person name="Zhang R."/>
        </authorList>
    </citation>
    <scope>NUCLEOTIDE SEQUENCE [LARGE SCALE GENOMIC DNA]</scope>
    <source>
        <strain evidence="2 3">1681-1</strain>
    </source>
</reference>
<accession>A0A7H9DT97</accession>
<dbReference type="GeneID" id="78401650"/>
<keyword evidence="3" id="KW-1185">Reference proteome</keyword>
<name>A0A7H9DT97_9FLAO</name>
<keyword evidence="1" id="KW-0812">Transmembrane</keyword>
<dbReference type="RefSeq" id="WP_180904447.1">
    <property type="nucleotide sequence ID" value="NZ_CP040908.1"/>
</dbReference>
<sequence length="201" mass="23622">MPKSLKTYIISSVLFILFLLSLSLIGLNLKGEYTYQILAWTWIIFTFYIIIKFWKIIYIKIYGFLLFALVGLSILPMAIPFIAILSFLFNLDTIQTIKMNDEYKIVVMKKVMAKKRAYIYNSESKFLILEKSQNIARPDYSDIVSETLNINFDDPKLYEYENEPIQQAKLVSVNKDSIGIEYQILNKKKIIYHNLNETYGY</sequence>
<evidence type="ECO:0000256" key="1">
    <source>
        <dbReference type="SAM" id="Phobius"/>
    </source>
</evidence>
<dbReference type="EMBL" id="CP040908">
    <property type="protein sequence ID" value="QLL58265.1"/>
    <property type="molecule type" value="Genomic_DNA"/>
</dbReference>
<feature type="transmembrane region" description="Helical" evidence="1">
    <location>
        <begin position="33"/>
        <end position="51"/>
    </location>
</feature>
<organism evidence="2 3">
    <name type="scientific">Empedobacter falsenii</name>
    <dbReference type="NCBI Taxonomy" id="343874"/>
    <lineage>
        <taxon>Bacteria</taxon>
        <taxon>Pseudomonadati</taxon>
        <taxon>Bacteroidota</taxon>
        <taxon>Flavobacteriia</taxon>
        <taxon>Flavobacteriales</taxon>
        <taxon>Weeksellaceae</taxon>
        <taxon>Empedobacter</taxon>
    </lineage>
</organism>
<evidence type="ECO:0000313" key="2">
    <source>
        <dbReference type="EMBL" id="QLL58265.1"/>
    </source>
</evidence>
<dbReference type="AlphaFoldDB" id="A0A7H9DT97"/>
<feature type="transmembrane region" description="Helical" evidence="1">
    <location>
        <begin position="7"/>
        <end position="27"/>
    </location>
</feature>
<dbReference type="KEGG" id="efal:FH779_09290"/>
<protein>
    <submittedName>
        <fullName evidence="2">Uncharacterized protein</fullName>
    </submittedName>
</protein>
<evidence type="ECO:0000313" key="3">
    <source>
        <dbReference type="Proteomes" id="UP000510643"/>
    </source>
</evidence>
<proteinExistence type="predicted"/>
<feature type="transmembrane region" description="Helical" evidence="1">
    <location>
        <begin position="63"/>
        <end position="89"/>
    </location>
</feature>
<keyword evidence="1" id="KW-1133">Transmembrane helix</keyword>
<keyword evidence="1" id="KW-0472">Membrane</keyword>
<gene>
    <name evidence="2" type="ORF">FH779_09290</name>
</gene>